<reference evidence="3 4" key="1">
    <citation type="submission" date="2014-05" db="EMBL/GenBank/DDBJ databases">
        <title>Draft genome sequence of a rare smut relative, Tilletiaria anomala UBC 951.</title>
        <authorList>
            <consortium name="DOE Joint Genome Institute"/>
            <person name="Toome M."/>
            <person name="Kuo A."/>
            <person name="Henrissat B."/>
            <person name="Lipzen A."/>
            <person name="Tritt A."/>
            <person name="Yoshinaga Y."/>
            <person name="Zane M."/>
            <person name="Barry K."/>
            <person name="Grigoriev I.V."/>
            <person name="Spatafora J.W."/>
            <person name="Aimea M.C."/>
        </authorList>
    </citation>
    <scope>NUCLEOTIDE SEQUENCE [LARGE SCALE GENOMIC DNA]</scope>
    <source>
        <strain evidence="3 4">UBC 951</strain>
    </source>
</reference>
<dbReference type="Pfam" id="PF24845">
    <property type="entry name" value="DUF7721"/>
    <property type="match status" value="1"/>
</dbReference>
<dbReference type="AlphaFoldDB" id="A0A066VYC3"/>
<gene>
    <name evidence="3" type="ORF">K437DRAFT_256621</name>
</gene>
<protein>
    <recommendedName>
        <fullName evidence="2">DUF7721 domain-containing protein</fullName>
    </recommendedName>
</protein>
<dbReference type="InParanoid" id="A0A066VYC3"/>
<organism evidence="3 4">
    <name type="scientific">Tilletiaria anomala (strain ATCC 24038 / CBS 436.72 / UBC 951)</name>
    <dbReference type="NCBI Taxonomy" id="1037660"/>
    <lineage>
        <taxon>Eukaryota</taxon>
        <taxon>Fungi</taxon>
        <taxon>Dikarya</taxon>
        <taxon>Basidiomycota</taxon>
        <taxon>Ustilaginomycotina</taxon>
        <taxon>Exobasidiomycetes</taxon>
        <taxon>Georgefischeriales</taxon>
        <taxon>Tilletiariaceae</taxon>
        <taxon>Tilletiaria</taxon>
    </lineage>
</organism>
<feature type="region of interest" description="Disordered" evidence="1">
    <location>
        <begin position="59"/>
        <end position="82"/>
    </location>
</feature>
<dbReference type="InterPro" id="IPR056138">
    <property type="entry name" value="DUF7721"/>
</dbReference>
<sequence>MENLINAASGFLGNQAGQKGSGNGGFDLGDLGSLVSAASNHAQQNNNPQDSSMFSQIASHLQTQQQQGNIRPSDDDPSDDQLMQHHDQVVNSDNNVGSGEIGNAAALSAIKSFLGNSGSQQGGGNMQSQLIGMAMSQAAQFFDQKQGQGLAQGSKNDAVQQAGQMAMKLMMKNQLSSMIGGGNSGGLASLASKFL</sequence>
<dbReference type="RefSeq" id="XP_013243140.1">
    <property type="nucleotide sequence ID" value="XM_013387686.1"/>
</dbReference>
<dbReference type="PANTHER" id="PTHR39477:SF1">
    <property type="entry name" value="BETA-FLANKING PROTEIN"/>
    <property type="match status" value="1"/>
</dbReference>
<comment type="caution">
    <text evidence="3">The sequence shown here is derived from an EMBL/GenBank/DDBJ whole genome shotgun (WGS) entry which is preliminary data.</text>
</comment>
<name>A0A066VYC3_TILAU</name>
<evidence type="ECO:0000256" key="1">
    <source>
        <dbReference type="SAM" id="MobiDB-lite"/>
    </source>
</evidence>
<evidence type="ECO:0000259" key="2">
    <source>
        <dbReference type="Pfam" id="PF24845"/>
    </source>
</evidence>
<feature type="compositionally biased region" description="Polar residues" evidence="1">
    <location>
        <begin position="59"/>
        <end position="70"/>
    </location>
</feature>
<dbReference type="OMA" id="GANQSEM"/>
<dbReference type="PANTHER" id="PTHR39477">
    <property type="entry name" value="CHROMOSOME 8, WHOLE GENOME SHOTGUN SEQUENCE"/>
    <property type="match status" value="1"/>
</dbReference>
<dbReference type="STRING" id="1037660.A0A066VYC3"/>
<accession>A0A066VYC3</accession>
<evidence type="ECO:0000313" key="4">
    <source>
        <dbReference type="Proteomes" id="UP000027361"/>
    </source>
</evidence>
<dbReference type="OrthoDB" id="2290255at2759"/>
<evidence type="ECO:0000313" key="3">
    <source>
        <dbReference type="EMBL" id="KDN45283.1"/>
    </source>
</evidence>
<feature type="domain" description="DUF7721" evidence="2">
    <location>
        <begin position="36"/>
        <end position="116"/>
    </location>
</feature>
<dbReference type="EMBL" id="JMSN01000043">
    <property type="protein sequence ID" value="KDN45283.1"/>
    <property type="molecule type" value="Genomic_DNA"/>
</dbReference>
<dbReference type="Proteomes" id="UP000027361">
    <property type="component" value="Unassembled WGS sequence"/>
</dbReference>
<dbReference type="HOGENOM" id="CLU_063290_1_0_1"/>
<dbReference type="GeneID" id="25264476"/>
<proteinExistence type="predicted"/>
<keyword evidence="4" id="KW-1185">Reference proteome</keyword>